<feature type="transmembrane region" description="Helical" evidence="1">
    <location>
        <begin position="148"/>
        <end position="169"/>
    </location>
</feature>
<feature type="transmembrane region" description="Helical" evidence="1">
    <location>
        <begin position="181"/>
        <end position="199"/>
    </location>
</feature>
<name>A0A1H5ZVQ2_9BACT</name>
<keyword evidence="1" id="KW-0812">Transmembrane</keyword>
<dbReference type="RefSeq" id="WP_103926332.1">
    <property type="nucleotide sequence ID" value="NZ_FNVR01000032.1"/>
</dbReference>
<proteinExistence type="predicted"/>
<gene>
    <name evidence="3" type="ORF">SAMN03080598_03760</name>
</gene>
<feature type="transmembrane region" description="Helical" evidence="1">
    <location>
        <begin position="105"/>
        <end position="136"/>
    </location>
</feature>
<dbReference type="PANTHER" id="PTHR39084:SF1">
    <property type="entry name" value="DUF4010 DOMAIN-CONTAINING PROTEIN"/>
    <property type="match status" value="1"/>
</dbReference>
<protein>
    <submittedName>
        <fullName evidence="3">MgtC family protein</fullName>
    </submittedName>
</protein>
<dbReference type="STRING" id="1120964.GCA_001313265_06036"/>
<dbReference type="AlphaFoldDB" id="A0A1H5ZVQ2"/>
<accession>A0A1H5ZVQ2</accession>
<dbReference type="EMBL" id="FNVR01000032">
    <property type="protein sequence ID" value="SEG40271.1"/>
    <property type="molecule type" value="Genomic_DNA"/>
</dbReference>
<evidence type="ECO:0000256" key="1">
    <source>
        <dbReference type="SAM" id="Phobius"/>
    </source>
</evidence>
<dbReference type="Proteomes" id="UP000236736">
    <property type="component" value="Unassembled WGS sequence"/>
</dbReference>
<evidence type="ECO:0000313" key="4">
    <source>
        <dbReference type="Proteomes" id="UP000236736"/>
    </source>
</evidence>
<sequence length="200" mass="21792">MEKLLIDHQSISLSQWDFIIRLLVAIGIGSVIGLERQFHAMKENTQGFAGIQTFVFFVLLGFIAALFYFLFSPWAYVALSLGVSLLIATTYWFSTSKGDRGNNRAFSSFLAFVLGSMVFVGLIEISLMVTVLIVVILSSKLKGKSLELSIGAVAILIAVISNTLVKMGIGIYAGSSALRKNLLLGYGTMFLTALLAFFLL</sequence>
<feature type="transmembrane region" description="Helical" evidence="1">
    <location>
        <begin position="74"/>
        <end position="93"/>
    </location>
</feature>
<keyword evidence="1" id="KW-1133">Transmembrane helix</keyword>
<evidence type="ECO:0000259" key="2">
    <source>
        <dbReference type="Pfam" id="PF02308"/>
    </source>
</evidence>
<keyword evidence="4" id="KW-1185">Reference proteome</keyword>
<dbReference type="Pfam" id="PF02308">
    <property type="entry name" value="MgtC"/>
    <property type="match status" value="1"/>
</dbReference>
<feature type="transmembrane region" description="Helical" evidence="1">
    <location>
        <begin position="18"/>
        <end position="35"/>
    </location>
</feature>
<dbReference type="PANTHER" id="PTHR39084">
    <property type="entry name" value="MEMBRANE PROTEIN-RELATED"/>
    <property type="match status" value="1"/>
</dbReference>
<dbReference type="InterPro" id="IPR049177">
    <property type="entry name" value="MgtC_SapB_SrpB_YhiD_N"/>
</dbReference>
<dbReference type="OrthoDB" id="9813718at2"/>
<organism evidence="3 4">
    <name type="scientific">Algoriphagus boritolerans DSM 17298 = JCM 18970</name>
    <dbReference type="NCBI Taxonomy" id="1120964"/>
    <lineage>
        <taxon>Bacteria</taxon>
        <taxon>Pseudomonadati</taxon>
        <taxon>Bacteroidota</taxon>
        <taxon>Cytophagia</taxon>
        <taxon>Cytophagales</taxon>
        <taxon>Cyclobacteriaceae</taxon>
        <taxon>Algoriphagus</taxon>
    </lineage>
</organism>
<feature type="transmembrane region" description="Helical" evidence="1">
    <location>
        <begin position="47"/>
        <end position="68"/>
    </location>
</feature>
<keyword evidence="1" id="KW-0472">Membrane</keyword>
<evidence type="ECO:0000313" key="3">
    <source>
        <dbReference type="EMBL" id="SEG40271.1"/>
    </source>
</evidence>
<reference evidence="4" key="1">
    <citation type="submission" date="2016-10" db="EMBL/GenBank/DDBJ databases">
        <authorList>
            <person name="Varghese N."/>
            <person name="Submissions S."/>
        </authorList>
    </citation>
    <scope>NUCLEOTIDE SEQUENCE [LARGE SCALE GENOMIC DNA]</scope>
    <source>
        <strain evidence="4">DSM 17298</strain>
    </source>
</reference>
<feature type="domain" description="MgtC/SapB/SrpB/YhiD N-terminal" evidence="2">
    <location>
        <begin position="22"/>
        <end position="140"/>
    </location>
</feature>